<dbReference type="Proteomes" id="UP000824540">
    <property type="component" value="Unassembled WGS sequence"/>
</dbReference>
<accession>A0A8T2P156</accession>
<protein>
    <submittedName>
        <fullName evidence="2">Uncharacterized protein</fullName>
    </submittedName>
</protein>
<reference evidence="2" key="1">
    <citation type="thesis" date="2021" institute="BYU ScholarsArchive" country="Provo, UT, USA">
        <title>Applications of and Algorithms for Genome Assembly and Genomic Analyses with an Emphasis on Marine Teleosts.</title>
        <authorList>
            <person name="Pickett B.D."/>
        </authorList>
    </citation>
    <scope>NUCLEOTIDE SEQUENCE</scope>
    <source>
        <strain evidence="2">HI-2016</strain>
    </source>
</reference>
<gene>
    <name evidence="2" type="ORF">JZ751_008620</name>
</gene>
<proteinExistence type="predicted"/>
<feature type="region of interest" description="Disordered" evidence="1">
    <location>
        <begin position="26"/>
        <end position="53"/>
    </location>
</feature>
<organism evidence="2 3">
    <name type="scientific">Albula glossodonta</name>
    <name type="common">roundjaw bonefish</name>
    <dbReference type="NCBI Taxonomy" id="121402"/>
    <lineage>
        <taxon>Eukaryota</taxon>
        <taxon>Metazoa</taxon>
        <taxon>Chordata</taxon>
        <taxon>Craniata</taxon>
        <taxon>Vertebrata</taxon>
        <taxon>Euteleostomi</taxon>
        <taxon>Actinopterygii</taxon>
        <taxon>Neopterygii</taxon>
        <taxon>Teleostei</taxon>
        <taxon>Albuliformes</taxon>
        <taxon>Albulidae</taxon>
        <taxon>Albula</taxon>
    </lineage>
</organism>
<evidence type="ECO:0000256" key="1">
    <source>
        <dbReference type="SAM" id="MobiDB-lite"/>
    </source>
</evidence>
<evidence type="ECO:0000313" key="3">
    <source>
        <dbReference type="Proteomes" id="UP000824540"/>
    </source>
</evidence>
<dbReference type="AlphaFoldDB" id="A0A8T2P156"/>
<name>A0A8T2P156_9TELE</name>
<evidence type="ECO:0000313" key="2">
    <source>
        <dbReference type="EMBL" id="KAG9345476.1"/>
    </source>
</evidence>
<sequence length="76" mass="8210">MAVAVLMKVKNEREALDAFPGDRKFDSQLGHQGKQLRHSCDDQGPGVTAQPVGEGVPCGADIHHLQPMTATMRTNN</sequence>
<keyword evidence="3" id="KW-1185">Reference proteome</keyword>
<comment type="caution">
    <text evidence="2">The sequence shown here is derived from an EMBL/GenBank/DDBJ whole genome shotgun (WGS) entry which is preliminary data.</text>
</comment>
<dbReference type="EMBL" id="JAFBMS010000017">
    <property type="protein sequence ID" value="KAG9345476.1"/>
    <property type="molecule type" value="Genomic_DNA"/>
</dbReference>